<dbReference type="OrthoDB" id="45365at2759"/>
<dbReference type="Proteomes" id="UP000005239">
    <property type="component" value="Unassembled WGS sequence"/>
</dbReference>
<organism evidence="1 2">
    <name type="scientific">Pristionchus pacificus</name>
    <name type="common">Parasitic nematode worm</name>
    <dbReference type="NCBI Taxonomy" id="54126"/>
    <lineage>
        <taxon>Eukaryota</taxon>
        <taxon>Metazoa</taxon>
        <taxon>Ecdysozoa</taxon>
        <taxon>Nematoda</taxon>
        <taxon>Chromadorea</taxon>
        <taxon>Rhabditida</taxon>
        <taxon>Rhabditina</taxon>
        <taxon>Diplogasteromorpha</taxon>
        <taxon>Diplogasteroidea</taxon>
        <taxon>Neodiplogasteridae</taxon>
        <taxon>Pristionchus</taxon>
    </lineage>
</organism>
<evidence type="ECO:0000313" key="1">
    <source>
        <dbReference type="EnsemblMetazoa" id="PPA35753.1"/>
    </source>
</evidence>
<reference evidence="2" key="1">
    <citation type="journal article" date="2008" name="Nat. Genet.">
        <title>The Pristionchus pacificus genome provides a unique perspective on nematode lifestyle and parasitism.</title>
        <authorList>
            <person name="Dieterich C."/>
            <person name="Clifton S.W."/>
            <person name="Schuster L.N."/>
            <person name="Chinwalla A."/>
            <person name="Delehaunty K."/>
            <person name="Dinkelacker I."/>
            <person name="Fulton L."/>
            <person name="Fulton R."/>
            <person name="Godfrey J."/>
            <person name="Minx P."/>
            <person name="Mitreva M."/>
            <person name="Roeseler W."/>
            <person name="Tian H."/>
            <person name="Witte H."/>
            <person name="Yang S.P."/>
            <person name="Wilson R.K."/>
            <person name="Sommer R.J."/>
        </authorList>
    </citation>
    <scope>NUCLEOTIDE SEQUENCE [LARGE SCALE GENOMIC DNA]</scope>
    <source>
        <strain evidence="2">PS312</strain>
    </source>
</reference>
<dbReference type="SUPFAM" id="SSF54695">
    <property type="entry name" value="POZ domain"/>
    <property type="match status" value="2"/>
</dbReference>
<dbReference type="CDD" id="cd18186">
    <property type="entry name" value="BTB_POZ_ZBTB_KLHL-like"/>
    <property type="match status" value="2"/>
</dbReference>
<dbReference type="AlphaFoldDB" id="A0A2A6BM52"/>
<dbReference type="EnsemblMetazoa" id="PPA35753.1">
    <property type="protein sequence ID" value="PPA35753.1"/>
    <property type="gene ID" value="WBGene00274122"/>
</dbReference>
<protein>
    <submittedName>
        <fullName evidence="1">Btb-18</fullName>
    </submittedName>
</protein>
<gene>
    <name evidence="1" type="primary">WBGene00274122</name>
</gene>
<accession>A0A2A6BM52</accession>
<name>A0A2A6BM52_PRIPA</name>
<proteinExistence type="predicted"/>
<dbReference type="InterPro" id="IPR000210">
    <property type="entry name" value="BTB/POZ_dom"/>
</dbReference>
<dbReference type="InterPro" id="IPR011333">
    <property type="entry name" value="SKP1/BTB/POZ_sf"/>
</dbReference>
<keyword evidence="2" id="KW-1185">Reference proteome</keyword>
<evidence type="ECO:0000313" key="2">
    <source>
        <dbReference type="Proteomes" id="UP000005239"/>
    </source>
</evidence>
<accession>A0A8R1UMG7</accession>
<dbReference type="PANTHER" id="PTHR47022">
    <property type="entry name" value="BTB AND MATH DOMAIN-CONTAINING PROTEIN 36-RELATED"/>
    <property type="match status" value="1"/>
</dbReference>
<dbReference type="PROSITE" id="PS50097">
    <property type="entry name" value="BTB"/>
    <property type="match status" value="2"/>
</dbReference>
<reference evidence="1" key="2">
    <citation type="submission" date="2022-06" db="UniProtKB">
        <authorList>
            <consortium name="EnsemblMetazoa"/>
        </authorList>
    </citation>
    <scope>IDENTIFICATION</scope>
    <source>
        <strain evidence="1">PS312</strain>
    </source>
</reference>
<dbReference type="PANTHER" id="PTHR47022:SF1">
    <property type="entry name" value="BTB AND MATH DOMAIN-CONTAINING PROTEIN 36-RELATED"/>
    <property type="match status" value="1"/>
</dbReference>
<dbReference type="Gene3D" id="3.30.710.10">
    <property type="entry name" value="Potassium Channel Kv1.1, Chain A"/>
    <property type="match status" value="2"/>
</dbReference>
<sequence>MTATPNQFEAPTEFTNVALIVEGKKLHVSKEFLAVHSPVFAAMCNGNFAEKGKDEIEIKEIVYEEFVELLNLIHPGWSQLTASSVEYIVKLADQFQMKDARDQSEKFLLKTDKVNSVKKLFLADQCNLQKLKNHCISVITCINELSNNPDYARLSDATKGALLERVIELLRGGNHSCVCHPVIQQIPFPLRAPHPLATTFRFGVMAASPHQFDSPSEFSNVVLIVEGKKIHVNKDFLSLHSPFFAVLFNRDFVEKGETEVEIKDLIYEEFIDLLITIYPGFTPLKVGSVEHILKLADRFQMKDARDQVVNFLMLTKRMNREKKITLAEQYNIPDLRDRTLNTFTSNERLLECFPNFATLSNETKIAIWNRMQELNE</sequence>
<dbReference type="SMART" id="SM00225">
    <property type="entry name" value="BTB"/>
    <property type="match status" value="2"/>
</dbReference>
<dbReference type="Pfam" id="PF00651">
    <property type="entry name" value="BTB"/>
    <property type="match status" value="2"/>
</dbReference>